<proteinExistence type="predicted"/>
<protein>
    <submittedName>
        <fullName evidence="1">Uncharacterized protein</fullName>
    </submittedName>
</protein>
<evidence type="ECO:0000313" key="1">
    <source>
        <dbReference type="EMBL" id="WYW19513.1"/>
    </source>
</evidence>
<dbReference type="Proteomes" id="UP001456344">
    <property type="component" value="Chromosome"/>
</dbReference>
<evidence type="ECO:0000313" key="2">
    <source>
        <dbReference type="Proteomes" id="UP001456344"/>
    </source>
</evidence>
<accession>A0ACD5BJC1</accession>
<dbReference type="EMBL" id="CP150484">
    <property type="protein sequence ID" value="WYW19513.1"/>
    <property type="molecule type" value="Genomic_DNA"/>
</dbReference>
<sequence length="97" mass="10800">MPHDRTFTAQVGDHPLADVTVSLNVIAVPDVRMHFPGAESGIAIELAAMQHLLDLVVDREVSPEQARDLLHDLGRKLHASNRELRDAEEVDRMAWEG</sequence>
<reference evidence="1" key="1">
    <citation type="submission" date="2023-10" db="EMBL/GenBank/DDBJ databases">
        <title>Whole genome sequencing of actinobacterial strain Amycolatopsis sp. (BCA-696) identifies the underlying plant growth-promoting genes.</title>
        <authorList>
            <person name="Gandham P."/>
            <person name="Vadla N."/>
            <person name="Saji A."/>
            <person name="Srinivas V."/>
            <person name="Ruperao P."/>
            <person name="Selvanayagam S."/>
            <person name="Saxena R.K."/>
            <person name="Rathore A."/>
            <person name="Gopalakrishnan S."/>
            <person name="Thakur V."/>
        </authorList>
    </citation>
    <scope>NUCLEOTIDE SEQUENCE</scope>
    <source>
        <strain evidence="1">BCA-696</strain>
    </source>
</reference>
<gene>
    <name evidence="1" type="ORF">LCL61_28610</name>
</gene>
<keyword evidence="2" id="KW-1185">Reference proteome</keyword>
<organism evidence="1 2">
    <name type="scientific">Amycolatopsis coloradensis</name>
    <dbReference type="NCBI Taxonomy" id="76021"/>
    <lineage>
        <taxon>Bacteria</taxon>
        <taxon>Bacillati</taxon>
        <taxon>Actinomycetota</taxon>
        <taxon>Actinomycetes</taxon>
        <taxon>Pseudonocardiales</taxon>
        <taxon>Pseudonocardiaceae</taxon>
        <taxon>Amycolatopsis</taxon>
    </lineage>
</organism>
<name>A0ACD5BJC1_9PSEU</name>